<dbReference type="OrthoDB" id="2506088at2759"/>
<dbReference type="GeneID" id="18829262"/>
<dbReference type="InParanoid" id="K5WZF6"/>
<evidence type="ECO:0000256" key="1">
    <source>
        <dbReference type="SAM" id="MobiDB-lite"/>
    </source>
</evidence>
<dbReference type="STRING" id="597362.K5WZF6"/>
<dbReference type="PANTHER" id="PTHR31912:SF34">
    <property type="entry name" value="NOTOCHORD-RELATED PROTEIN"/>
    <property type="match status" value="1"/>
</dbReference>
<feature type="region of interest" description="Disordered" evidence="1">
    <location>
        <begin position="990"/>
        <end position="1057"/>
    </location>
</feature>
<dbReference type="RefSeq" id="XP_007328040.1">
    <property type="nucleotide sequence ID" value="XM_007327978.1"/>
</dbReference>
<dbReference type="EMBL" id="JH971388">
    <property type="protein sequence ID" value="EKM80921.1"/>
    <property type="molecule type" value="Genomic_DNA"/>
</dbReference>
<feature type="compositionally biased region" description="Basic and acidic residues" evidence="1">
    <location>
        <begin position="990"/>
        <end position="1001"/>
    </location>
</feature>
<feature type="compositionally biased region" description="Basic residues" evidence="1">
    <location>
        <begin position="1045"/>
        <end position="1057"/>
    </location>
</feature>
<keyword evidence="3" id="KW-1185">Reference proteome</keyword>
<dbReference type="OMA" id="FISETWH"/>
<evidence type="ECO:0000313" key="2">
    <source>
        <dbReference type="EMBL" id="EKM80921.1"/>
    </source>
</evidence>
<organism evidence="2 3">
    <name type="scientific">Agaricus bisporus var. burnettii (strain JB137-S8 / ATCC MYA-4627 / FGSC 10392)</name>
    <name type="common">White button mushroom</name>
    <dbReference type="NCBI Taxonomy" id="597362"/>
    <lineage>
        <taxon>Eukaryota</taxon>
        <taxon>Fungi</taxon>
        <taxon>Dikarya</taxon>
        <taxon>Basidiomycota</taxon>
        <taxon>Agaricomycotina</taxon>
        <taxon>Agaricomycetes</taxon>
        <taxon>Agaricomycetidae</taxon>
        <taxon>Agaricales</taxon>
        <taxon>Agaricineae</taxon>
        <taxon>Agaricaceae</taxon>
        <taxon>Agaricus</taxon>
    </lineage>
</organism>
<dbReference type="eggNOG" id="ENOG502SJ45">
    <property type="taxonomic scope" value="Eukaryota"/>
</dbReference>
<feature type="compositionally biased region" description="Basic and acidic residues" evidence="1">
    <location>
        <begin position="1033"/>
        <end position="1043"/>
    </location>
</feature>
<dbReference type="AlphaFoldDB" id="K5WZF6"/>
<protein>
    <submittedName>
        <fullName evidence="2">Uncharacterized protein</fullName>
    </submittedName>
</protein>
<dbReference type="PANTHER" id="PTHR31912">
    <property type="entry name" value="IP13529P"/>
    <property type="match status" value="1"/>
</dbReference>
<evidence type="ECO:0000313" key="3">
    <source>
        <dbReference type="Proteomes" id="UP000008493"/>
    </source>
</evidence>
<dbReference type="Proteomes" id="UP000008493">
    <property type="component" value="Unassembled WGS sequence"/>
</dbReference>
<dbReference type="KEGG" id="abp:AGABI1DRAFT37923"/>
<name>K5WZF6_AGABU</name>
<proteinExistence type="predicted"/>
<accession>K5WZF6</accession>
<reference evidence="3" key="1">
    <citation type="journal article" date="2012" name="Proc. Natl. Acad. Sci. U.S.A.">
        <title>Genome sequence of the button mushroom Agaricus bisporus reveals mechanisms governing adaptation to a humic-rich ecological niche.</title>
        <authorList>
            <person name="Morin E."/>
            <person name="Kohler A."/>
            <person name="Baker A.R."/>
            <person name="Foulongne-Oriol M."/>
            <person name="Lombard V."/>
            <person name="Nagy L.G."/>
            <person name="Ohm R.A."/>
            <person name="Patyshakuliyeva A."/>
            <person name="Brun A."/>
            <person name="Aerts A.L."/>
            <person name="Bailey A.M."/>
            <person name="Billette C."/>
            <person name="Coutinho P.M."/>
            <person name="Deakin G."/>
            <person name="Doddapaneni H."/>
            <person name="Floudas D."/>
            <person name="Grimwood J."/>
            <person name="Hilden K."/>
            <person name="Kuees U."/>
            <person name="LaButti K.M."/>
            <person name="Lapidus A."/>
            <person name="Lindquist E.A."/>
            <person name="Lucas S.M."/>
            <person name="Murat C."/>
            <person name="Riley R.W."/>
            <person name="Salamov A.A."/>
            <person name="Schmutz J."/>
            <person name="Subramanian V."/>
            <person name="Woesten H.A.B."/>
            <person name="Xu J."/>
            <person name="Eastwood D.C."/>
            <person name="Foster G.D."/>
            <person name="Sonnenberg A.S."/>
            <person name="Cullen D."/>
            <person name="de Vries R.P."/>
            <person name="Lundell T."/>
            <person name="Hibbett D.S."/>
            <person name="Henrissat B."/>
            <person name="Burton K.S."/>
            <person name="Kerrigan R.W."/>
            <person name="Challen M.P."/>
            <person name="Grigoriev I.V."/>
            <person name="Martin F."/>
        </authorList>
    </citation>
    <scope>NUCLEOTIDE SEQUENCE [LARGE SCALE GENOMIC DNA]</scope>
    <source>
        <strain evidence="3">JB137-S8 / ATCC MYA-4627 / FGSC 10392</strain>
    </source>
</reference>
<gene>
    <name evidence="2" type="ORF">AGABI1DRAFT_37923</name>
</gene>
<sequence>MGESDDAIRSRLEAALDRQLETWAVWTDVGNTEEEIDLDTGDFDLGGGIEYEDITKLRDTTAKDDSNAWSPYPSKVHFLLDVIDTLPRLRISGPIMKTILWLLRECGVENIPSYNKFRAMQENLRKDAGIPTIQWQSPQGNTFSFNDPVALVANDWTNPLVAPYLRVYPSIPKDGFISETWHASKWRRDMDRRFLSPMYANGDQHFYVDELAKLIDGRFVVPIRWLVNEVDDSVYADMWVIHINGDSLATIDDANTVLLPASNLEFNLLDLQDRTEIPMWSRETIAAGHPQRMPNPDRALADGDELYTSFIDIFGDDVSGNQSKSWNKHWNVYITHRNLPRKMLQQQYNVHFISTLQHASVSEQFHGIYERIRSTHDHPVKIKQSDHDGRNIQIRLRPFCGPGDNPAQSEITGHIGGNGNYPCRKCHVGGTQKDKETSEGFRKFFVPGIARSNTESIACLEAQLAVASLGKAQRVKEMQSASGVKDGFTQHWIDDFLSRSRSFHKENSAAAPERIQAVLQGWISGNASLVYNPYLRATDWDITRDTPVELLHTVLLGVVKYSWHMTHTSFSAENKKTYTIRLGATERRSLSADAFQAPYIVQYANSLVGRQLKVLAQVNTFHVHDLVSANIYALVRAVGELTALLWFPEIRNMEVYLGDIRTAVANVLDCAAVVNPSKIIKKIKYHYLTHIEEDIQRFGPLIGVMTENYESYNSVFRACSILSNHLSPSRDIAHQLSRQETTKHILSGGSWFSRSTNDWVKPGSGVQKLIEANPHLRSLHGWPGSSSNSPLMPGDTILDPKVNTHAGKWEYKALRWAETSGVEVVNPDTEWESLIWYSCKKLISQYNDPCGVGSWVFATSPFSTAKETLTGRIISILRCVNNVSQCVVLIDVFEMASTRHPIFDMPMLSRRFGEARVVAVPGKAILFDYNIQHDCYTARCSSNPQDQAGTKAAIVHAAPDQYVINTHSLHNPHLIRQTVSRQLIAPVLKHTDRDSLHKKQAESLQAVRGQTSRTNNHNDTRDAAPSADQSSFDDAKALADSHGRQPSKKRRISAGVS</sequence>
<dbReference type="HOGENOM" id="CLU_004591_2_0_1"/>